<organism evidence="2 3">
    <name type="scientific">Seminavis robusta</name>
    <dbReference type="NCBI Taxonomy" id="568900"/>
    <lineage>
        <taxon>Eukaryota</taxon>
        <taxon>Sar</taxon>
        <taxon>Stramenopiles</taxon>
        <taxon>Ochrophyta</taxon>
        <taxon>Bacillariophyta</taxon>
        <taxon>Bacillariophyceae</taxon>
        <taxon>Bacillariophycidae</taxon>
        <taxon>Naviculales</taxon>
        <taxon>Naviculaceae</taxon>
        <taxon>Seminavis</taxon>
    </lineage>
</organism>
<gene>
    <name evidence="2" type="ORF">SEMRO_266_G103300.1</name>
</gene>
<keyword evidence="3" id="KW-1185">Reference proteome</keyword>
<evidence type="ECO:0000256" key="1">
    <source>
        <dbReference type="SAM" id="MobiDB-lite"/>
    </source>
</evidence>
<comment type="caution">
    <text evidence="2">The sequence shown here is derived from an EMBL/GenBank/DDBJ whole genome shotgun (WGS) entry which is preliminary data.</text>
</comment>
<feature type="region of interest" description="Disordered" evidence="1">
    <location>
        <begin position="103"/>
        <end position="188"/>
    </location>
</feature>
<reference evidence="2" key="1">
    <citation type="submission" date="2020-06" db="EMBL/GenBank/DDBJ databases">
        <authorList>
            <consortium name="Plant Systems Biology data submission"/>
        </authorList>
    </citation>
    <scope>NUCLEOTIDE SEQUENCE</scope>
    <source>
        <strain evidence="2">D6</strain>
    </source>
</reference>
<proteinExistence type="predicted"/>
<dbReference type="EMBL" id="CAICTM010000265">
    <property type="protein sequence ID" value="CAB9506436.1"/>
    <property type="molecule type" value="Genomic_DNA"/>
</dbReference>
<dbReference type="AlphaFoldDB" id="A0A9N8DQ32"/>
<feature type="compositionally biased region" description="Low complexity" evidence="1">
    <location>
        <begin position="124"/>
        <end position="172"/>
    </location>
</feature>
<sequence length="384" mass="39131">MCPKKWASVLQCTVLECPNALTSCPSLFDVFDGPAGTDSNTTTCDALGNGICNAFGPIDEDCCLAPCVQSIVDLSTCVVEATVGQFLECSVPDCSGNITTIAEEAPIPPTGAPTGTPTSPPTSLPTGTSTGTPTGTPTSSPTGLPTGAGNPSTSAPTGAGNPPTGAGNPPTGDENPATPSNYAGPPLIDLDTSFDTSFLPEGFGFSFGEYRIGDIDSACPEWQIFVQCVISDCSQFLDDCDGTIREGDGPSVVARQGASTGPTCGDLQNDMCRVLSGESCCLAECLAHMQNLVTCVQRELADNDLSSCSAVACTAEDSPGSGAAVVARSGNVVEEKPVKKSYPEPAEEDNILGVMISSGGTRIRHSVLSIALATLLTLGVTLRL</sequence>
<evidence type="ECO:0000313" key="3">
    <source>
        <dbReference type="Proteomes" id="UP001153069"/>
    </source>
</evidence>
<dbReference type="Proteomes" id="UP001153069">
    <property type="component" value="Unassembled WGS sequence"/>
</dbReference>
<protein>
    <submittedName>
        <fullName evidence="2">Uncharacterized protein</fullName>
    </submittedName>
</protein>
<evidence type="ECO:0000313" key="2">
    <source>
        <dbReference type="EMBL" id="CAB9506436.1"/>
    </source>
</evidence>
<name>A0A9N8DQ32_9STRA</name>
<accession>A0A9N8DQ32</accession>